<gene>
    <name evidence="3" type="ORF">SAMN05444354_11681</name>
</gene>
<dbReference type="Gene3D" id="3.30.300.30">
    <property type="match status" value="1"/>
</dbReference>
<proteinExistence type="predicted"/>
<feature type="domain" description="AMP-dependent synthetase/ligase" evidence="1">
    <location>
        <begin position="120"/>
        <end position="328"/>
    </location>
</feature>
<dbReference type="PANTHER" id="PTHR43845:SF1">
    <property type="entry name" value="BLR5969 PROTEIN"/>
    <property type="match status" value="1"/>
</dbReference>
<evidence type="ECO:0000313" key="3">
    <source>
        <dbReference type="EMBL" id="SEM40887.1"/>
    </source>
</evidence>
<dbReference type="RefSeq" id="WP_245768827.1">
    <property type="nucleotide sequence ID" value="NZ_FOAP01000016.1"/>
</dbReference>
<dbReference type="Gene3D" id="3.40.50.12780">
    <property type="entry name" value="N-terminal domain of ligase-like"/>
    <property type="match status" value="1"/>
</dbReference>
<dbReference type="Pfam" id="PF14535">
    <property type="entry name" value="AMP-binding_C_2"/>
    <property type="match status" value="1"/>
</dbReference>
<keyword evidence="4" id="KW-1185">Reference proteome</keyword>
<keyword evidence="3" id="KW-0436">Ligase</keyword>
<accession>A0A1H7Y6D3</accession>
<dbReference type="SUPFAM" id="SSF56801">
    <property type="entry name" value="Acetyl-CoA synthetase-like"/>
    <property type="match status" value="1"/>
</dbReference>
<reference evidence="4" key="1">
    <citation type="submission" date="2016-10" db="EMBL/GenBank/DDBJ databases">
        <authorList>
            <person name="Varghese N."/>
            <person name="Submissions S."/>
        </authorList>
    </citation>
    <scope>NUCLEOTIDE SEQUENCE [LARGE SCALE GENOMIC DNA]</scope>
    <source>
        <strain evidence="4">DSM 17044</strain>
    </source>
</reference>
<sequence>MSDREQWCELVRKHVHDWNTPANAKIWSPALEALPREQLRRIQDEKVAGAYTYLWNRSTFYRQKFEQAGLGPDSVRSVEDLPRVPVTLRDEWLVDQQKNPPWGTFSPLRQEDWLERGWMMFSTSGTTAAHPRSFRHTNFDREMWAWHGSRALHAMGVRRGDIAINCFSYGTSVAFWGLHYALNHMGIPVISGGGANTERRILFIETYKPTVLLCTPSYALYLGRQMQEQGKSPKDSSIRLLVCAGEPGACVPATKQRIEELWGARINDDFGCTEVAMSPFGYTCEYQVSREDGRVDTHFMEDAYVPEVLDPETFKPVPDGQRGVLVVSNLFSEAQPILRYVMGDWVSLTREACPCGRTHARAIGGLAGRYDQLIKIRGLAFLPALLEDSIRSQQEIGDEFKLEITHVNDMDEILLTTELHPGASMDDLEAQEQRLSRKLKGSLGIVVDVKLVPPGTLPRTEFKAKRLFDLRDRRQ</sequence>
<dbReference type="GO" id="GO:0016874">
    <property type="term" value="F:ligase activity"/>
    <property type="evidence" value="ECO:0007669"/>
    <property type="project" value="UniProtKB-KW"/>
</dbReference>
<dbReference type="InterPro" id="IPR045851">
    <property type="entry name" value="AMP-bd_C_sf"/>
</dbReference>
<dbReference type="EMBL" id="FOAP01000016">
    <property type="protein sequence ID" value="SEM40887.1"/>
    <property type="molecule type" value="Genomic_DNA"/>
</dbReference>
<dbReference type="InterPro" id="IPR000873">
    <property type="entry name" value="AMP-dep_synth/lig_dom"/>
</dbReference>
<name>A0A1H7Y6D3_STIAU</name>
<protein>
    <submittedName>
        <fullName evidence="3">Phenylacetate-CoA ligase</fullName>
    </submittedName>
</protein>
<dbReference type="Pfam" id="PF00501">
    <property type="entry name" value="AMP-binding"/>
    <property type="match status" value="1"/>
</dbReference>
<evidence type="ECO:0000259" key="1">
    <source>
        <dbReference type="Pfam" id="PF00501"/>
    </source>
</evidence>
<dbReference type="AlphaFoldDB" id="A0A1H7Y6D3"/>
<evidence type="ECO:0000313" key="4">
    <source>
        <dbReference type="Proteomes" id="UP000182719"/>
    </source>
</evidence>
<dbReference type="PANTHER" id="PTHR43845">
    <property type="entry name" value="BLR5969 PROTEIN"/>
    <property type="match status" value="1"/>
</dbReference>
<dbReference type="Proteomes" id="UP000182719">
    <property type="component" value="Unassembled WGS sequence"/>
</dbReference>
<dbReference type="InterPro" id="IPR028154">
    <property type="entry name" value="AMP-dep_Lig_C"/>
</dbReference>
<feature type="domain" description="AMP-dependent ligase C-terminal" evidence="2">
    <location>
        <begin position="378"/>
        <end position="471"/>
    </location>
</feature>
<organism evidence="3 4">
    <name type="scientific">Stigmatella aurantiaca</name>
    <dbReference type="NCBI Taxonomy" id="41"/>
    <lineage>
        <taxon>Bacteria</taxon>
        <taxon>Pseudomonadati</taxon>
        <taxon>Myxococcota</taxon>
        <taxon>Myxococcia</taxon>
        <taxon>Myxococcales</taxon>
        <taxon>Cystobacterineae</taxon>
        <taxon>Archangiaceae</taxon>
        <taxon>Stigmatella</taxon>
    </lineage>
</organism>
<evidence type="ECO:0000259" key="2">
    <source>
        <dbReference type="Pfam" id="PF14535"/>
    </source>
</evidence>
<dbReference type="InterPro" id="IPR042099">
    <property type="entry name" value="ANL_N_sf"/>
</dbReference>